<evidence type="ECO:0000313" key="8">
    <source>
        <dbReference type="EMBL" id="MBD7966513.1"/>
    </source>
</evidence>
<keyword evidence="4 6" id="KW-0501">Molybdenum cofactor biosynthesis</keyword>
<dbReference type="Proteomes" id="UP000608071">
    <property type="component" value="Unassembled WGS sequence"/>
</dbReference>
<dbReference type="PANTHER" id="PTHR22960:SF29">
    <property type="entry name" value="CYCLIC PYRANOPTERIN MONOPHOSPHATE SYNTHASE"/>
    <property type="match status" value="1"/>
</dbReference>
<dbReference type="Pfam" id="PF01967">
    <property type="entry name" value="MoaC"/>
    <property type="match status" value="1"/>
</dbReference>
<dbReference type="RefSeq" id="WP_191797150.1">
    <property type="nucleotide sequence ID" value="NZ_JACSQL010000001.1"/>
</dbReference>
<sequence>MDAKSQNGQNERQQLTHFNEQGRARMVDISGKEVTVRTAVAQSKITMNEATLQAIKAGTVGKGDVLAVAQVAGIQAAKRTSDWIPMCHPLPLTGVNITFADNGERELYIEVSVKTEGKTGVEMEALTAASATALTIYDMCKAMQKDMIIGPTLLSSKTGGKSGDYKSK</sequence>
<evidence type="ECO:0000256" key="5">
    <source>
        <dbReference type="ARBA" id="ARBA00023239"/>
    </source>
</evidence>
<evidence type="ECO:0000259" key="7">
    <source>
        <dbReference type="Pfam" id="PF01967"/>
    </source>
</evidence>
<protein>
    <recommendedName>
        <fullName evidence="3 6">Cyclic pyranopterin monophosphate synthase</fullName>
        <ecNumber evidence="3 6">4.6.1.17</ecNumber>
    </recommendedName>
    <alternativeName>
        <fullName evidence="6">Molybdenum cofactor biosynthesis protein C</fullName>
    </alternativeName>
</protein>
<organism evidence="8 9">
    <name type="scientific">Paenibacillus gallinarum</name>
    <dbReference type="NCBI Taxonomy" id="2762232"/>
    <lineage>
        <taxon>Bacteria</taxon>
        <taxon>Bacillati</taxon>
        <taxon>Bacillota</taxon>
        <taxon>Bacilli</taxon>
        <taxon>Bacillales</taxon>
        <taxon>Paenibacillaceae</taxon>
        <taxon>Paenibacillus</taxon>
    </lineage>
</organism>
<evidence type="ECO:0000256" key="1">
    <source>
        <dbReference type="ARBA" id="ARBA00001637"/>
    </source>
</evidence>
<comment type="subunit">
    <text evidence="6">Homohexamer; trimer of dimers.</text>
</comment>
<proteinExistence type="inferred from homology"/>
<evidence type="ECO:0000313" key="9">
    <source>
        <dbReference type="Proteomes" id="UP000608071"/>
    </source>
</evidence>
<evidence type="ECO:0000256" key="3">
    <source>
        <dbReference type="ARBA" id="ARBA00012575"/>
    </source>
</evidence>
<keyword evidence="9" id="KW-1185">Reference proteome</keyword>
<comment type="pathway">
    <text evidence="2 6">Cofactor biosynthesis; molybdopterin biosynthesis.</text>
</comment>
<comment type="catalytic activity">
    <reaction evidence="1 6">
        <text>(8S)-3',8-cyclo-7,8-dihydroguanosine 5'-triphosphate = cyclic pyranopterin phosphate + diphosphate</text>
        <dbReference type="Rhea" id="RHEA:49580"/>
        <dbReference type="ChEBI" id="CHEBI:33019"/>
        <dbReference type="ChEBI" id="CHEBI:59648"/>
        <dbReference type="ChEBI" id="CHEBI:131766"/>
        <dbReference type="EC" id="4.6.1.17"/>
    </reaction>
</comment>
<dbReference type="InterPro" id="IPR050105">
    <property type="entry name" value="MoCo_biosynth_MoaA/MoaC"/>
</dbReference>
<accession>A0ABR8SSN2</accession>
<feature type="active site" evidence="6">
    <location>
        <position position="138"/>
    </location>
</feature>
<evidence type="ECO:0000256" key="6">
    <source>
        <dbReference type="HAMAP-Rule" id="MF_01224"/>
    </source>
</evidence>
<gene>
    <name evidence="6 8" type="primary">moaC</name>
    <name evidence="8" type="ORF">H9647_00365</name>
</gene>
<dbReference type="HAMAP" id="MF_01224_B">
    <property type="entry name" value="MoaC_B"/>
    <property type="match status" value="1"/>
</dbReference>
<dbReference type="NCBIfam" id="TIGR00581">
    <property type="entry name" value="moaC"/>
    <property type="match status" value="1"/>
</dbReference>
<dbReference type="CDD" id="cd01420">
    <property type="entry name" value="MoaC_PE"/>
    <property type="match status" value="1"/>
</dbReference>
<evidence type="ECO:0000256" key="4">
    <source>
        <dbReference type="ARBA" id="ARBA00023150"/>
    </source>
</evidence>
<dbReference type="EC" id="4.6.1.17" evidence="3 6"/>
<feature type="binding site" evidence="6">
    <location>
        <begin position="123"/>
        <end position="124"/>
    </location>
    <ligand>
        <name>substrate</name>
    </ligand>
</feature>
<dbReference type="InterPro" id="IPR047594">
    <property type="entry name" value="MoaC_bact/euk"/>
</dbReference>
<name>A0ABR8SSN2_9BACL</name>
<feature type="binding site" evidence="6">
    <location>
        <begin position="86"/>
        <end position="88"/>
    </location>
    <ligand>
        <name>substrate</name>
    </ligand>
</feature>
<dbReference type="SUPFAM" id="SSF55040">
    <property type="entry name" value="Molybdenum cofactor biosynthesis protein C, MoaC"/>
    <property type="match status" value="1"/>
</dbReference>
<dbReference type="InterPro" id="IPR036522">
    <property type="entry name" value="MoaC_sf"/>
</dbReference>
<dbReference type="PANTHER" id="PTHR22960">
    <property type="entry name" value="MOLYBDOPTERIN COFACTOR SYNTHESIS PROTEIN A"/>
    <property type="match status" value="1"/>
</dbReference>
<evidence type="ECO:0000256" key="2">
    <source>
        <dbReference type="ARBA" id="ARBA00005046"/>
    </source>
</evidence>
<comment type="similarity">
    <text evidence="6">Belongs to the MoaC family.</text>
</comment>
<reference evidence="8 9" key="1">
    <citation type="submission" date="2020-08" db="EMBL/GenBank/DDBJ databases">
        <title>A Genomic Blueprint of the Chicken Gut Microbiome.</title>
        <authorList>
            <person name="Gilroy R."/>
            <person name="Ravi A."/>
            <person name="Getino M."/>
            <person name="Pursley I."/>
            <person name="Horton D.L."/>
            <person name="Alikhan N.-F."/>
            <person name="Baker D."/>
            <person name="Gharbi K."/>
            <person name="Hall N."/>
            <person name="Watson M."/>
            <person name="Adriaenssens E.M."/>
            <person name="Foster-Nyarko E."/>
            <person name="Jarju S."/>
            <person name="Secka A."/>
            <person name="Antonio M."/>
            <person name="Oren A."/>
            <person name="Chaudhuri R."/>
            <person name="La Ragione R.M."/>
            <person name="Hildebrand F."/>
            <person name="Pallen M.J."/>
        </authorList>
    </citation>
    <scope>NUCLEOTIDE SEQUENCE [LARGE SCALE GENOMIC DNA]</scope>
    <source>
        <strain evidence="8 9">Sa2BVA9</strain>
    </source>
</reference>
<dbReference type="InterPro" id="IPR002820">
    <property type="entry name" value="Mopterin_CF_biosynth-C_dom"/>
</dbReference>
<comment type="function">
    <text evidence="6">Catalyzes the conversion of (8S)-3',8-cyclo-7,8-dihydroguanosine 5'-triphosphate to cyclic pyranopterin monophosphate (cPMP).</text>
</comment>
<dbReference type="NCBIfam" id="NF006870">
    <property type="entry name" value="PRK09364.1"/>
    <property type="match status" value="1"/>
</dbReference>
<dbReference type="Gene3D" id="3.30.70.640">
    <property type="entry name" value="Molybdopterin cofactor biosynthesis C (MoaC) domain"/>
    <property type="match status" value="1"/>
</dbReference>
<dbReference type="GO" id="GO:0061799">
    <property type="term" value="F:cyclic pyranopterin monophosphate synthase activity"/>
    <property type="evidence" value="ECO:0007669"/>
    <property type="project" value="UniProtKB-EC"/>
</dbReference>
<dbReference type="EMBL" id="JACSQL010000001">
    <property type="protein sequence ID" value="MBD7966513.1"/>
    <property type="molecule type" value="Genomic_DNA"/>
</dbReference>
<dbReference type="InterPro" id="IPR023045">
    <property type="entry name" value="MoaC"/>
</dbReference>
<comment type="caution">
    <text evidence="8">The sequence shown here is derived from an EMBL/GenBank/DDBJ whole genome shotgun (WGS) entry which is preliminary data.</text>
</comment>
<feature type="domain" description="Molybdopterin cofactor biosynthesis C (MoaC)" evidence="7">
    <location>
        <begin position="26"/>
        <end position="160"/>
    </location>
</feature>
<keyword evidence="5 6" id="KW-0456">Lyase</keyword>